<evidence type="ECO:0000256" key="5">
    <source>
        <dbReference type="SAM" id="Phobius"/>
    </source>
</evidence>
<dbReference type="GO" id="GO:0022857">
    <property type="term" value="F:transmembrane transporter activity"/>
    <property type="evidence" value="ECO:0007669"/>
    <property type="project" value="InterPro"/>
</dbReference>
<evidence type="ECO:0000256" key="3">
    <source>
        <dbReference type="ARBA" id="ARBA00022989"/>
    </source>
</evidence>
<dbReference type="Proteomes" id="UP000589626">
    <property type="component" value="Unassembled WGS sequence"/>
</dbReference>
<dbReference type="InterPro" id="IPR052524">
    <property type="entry name" value="MFS_Cyanate_Porter"/>
</dbReference>
<dbReference type="RefSeq" id="WP_183593052.1">
    <property type="nucleotide sequence ID" value="NZ_JACHWR010000002.1"/>
</dbReference>
<feature type="transmembrane region" description="Helical" evidence="5">
    <location>
        <begin position="182"/>
        <end position="202"/>
    </location>
</feature>
<dbReference type="AlphaFoldDB" id="A0A7W4VWL1"/>
<reference evidence="7 8" key="1">
    <citation type="submission" date="2020-08" db="EMBL/GenBank/DDBJ databases">
        <title>Sequencing the genomes of 1000 actinobacteria strains.</title>
        <authorList>
            <person name="Klenk H.-P."/>
        </authorList>
    </citation>
    <scope>NUCLEOTIDE SEQUENCE [LARGE SCALE GENOMIC DNA]</scope>
    <source>
        <strain evidence="7 8">DSM 105498</strain>
    </source>
</reference>
<accession>A0A7W4VWL1</accession>
<dbReference type="EMBL" id="JACHWR010000002">
    <property type="protein sequence ID" value="MBB3043166.1"/>
    <property type="molecule type" value="Genomic_DNA"/>
</dbReference>
<feature type="transmembrane region" description="Helical" evidence="5">
    <location>
        <begin position="149"/>
        <end position="170"/>
    </location>
</feature>
<dbReference type="InterPro" id="IPR020846">
    <property type="entry name" value="MFS_dom"/>
</dbReference>
<feature type="transmembrane region" description="Helical" evidence="5">
    <location>
        <begin position="20"/>
        <end position="40"/>
    </location>
</feature>
<feature type="transmembrane region" description="Helical" evidence="5">
    <location>
        <begin position="289"/>
        <end position="306"/>
    </location>
</feature>
<keyword evidence="3 5" id="KW-1133">Transmembrane helix</keyword>
<dbReference type="SUPFAM" id="SSF103473">
    <property type="entry name" value="MFS general substrate transporter"/>
    <property type="match status" value="1"/>
</dbReference>
<gene>
    <name evidence="7" type="ORF">FHU40_002984</name>
</gene>
<sequence length="410" mass="42625">MELSLGTLPRGRRDTRPGRLSPWVALALVVAIGVNVRAIFGVTPPLIPVISEDLGMNATTASLLTSLSVLAMAAGAPLGHALASRVGADRAMISLFAVLGLAELSRLVIGTAVPLVVTAGLIGVFLGAISTLAPAFISHHLPRLRGLGTGVYSTSMALGVALAAGTAQPITDRAGWRFTLSLWGVGALLLVAALVVLSLRGLGIPRTTGPRERLALPLREGRAWFVTVVYSVPMFLGFGVIAWLPTLFVDHGIDPTTAAVYLVCFQLVQFLSILTLAPLTDRIRGRRGVFATAMVASTVGTLMLTWEPHDWALPGALLAGFGIGGASTLALVKVQDEATSPQDATRLSSMCMLFSFTAGGAAPFLMGALKDATGSLVPGFGVCAAVSVLSLPLLIRMRPAGQPRWGDTPK</sequence>
<keyword evidence="2 5" id="KW-0812">Transmembrane</keyword>
<evidence type="ECO:0000256" key="1">
    <source>
        <dbReference type="ARBA" id="ARBA00004651"/>
    </source>
</evidence>
<feature type="transmembrane region" description="Helical" evidence="5">
    <location>
        <begin position="223"/>
        <end position="246"/>
    </location>
</feature>
<comment type="caution">
    <text evidence="7">The sequence shown here is derived from an EMBL/GenBank/DDBJ whole genome shotgun (WGS) entry which is preliminary data.</text>
</comment>
<proteinExistence type="predicted"/>
<dbReference type="PANTHER" id="PTHR23523">
    <property type="match status" value="1"/>
</dbReference>
<feature type="domain" description="Major facilitator superfamily (MFS) profile" evidence="6">
    <location>
        <begin position="21"/>
        <end position="402"/>
    </location>
</feature>
<keyword evidence="8" id="KW-1185">Reference proteome</keyword>
<evidence type="ECO:0000313" key="8">
    <source>
        <dbReference type="Proteomes" id="UP000589626"/>
    </source>
</evidence>
<dbReference type="InterPro" id="IPR036259">
    <property type="entry name" value="MFS_trans_sf"/>
</dbReference>
<dbReference type="Gene3D" id="1.20.1250.20">
    <property type="entry name" value="MFS general substrate transporter like domains"/>
    <property type="match status" value="2"/>
</dbReference>
<feature type="transmembrane region" description="Helical" evidence="5">
    <location>
        <begin position="375"/>
        <end position="395"/>
    </location>
</feature>
<evidence type="ECO:0000256" key="4">
    <source>
        <dbReference type="ARBA" id="ARBA00023136"/>
    </source>
</evidence>
<dbReference type="PANTHER" id="PTHR23523:SF2">
    <property type="entry name" value="2-NITROIMIDAZOLE TRANSPORTER"/>
    <property type="match status" value="1"/>
</dbReference>
<dbReference type="InterPro" id="IPR011701">
    <property type="entry name" value="MFS"/>
</dbReference>
<feature type="transmembrane region" description="Helical" evidence="5">
    <location>
        <begin position="258"/>
        <end position="277"/>
    </location>
</feature>
<evidence type="ECO:0000313" key="7">
    <source>
        <dbReference type="EMBL" id="MBB3043166.1"/>
    </source>
</evidence>
<keyword evidence="4 5" id="KW-0472">Membrane</keyword>
<name>A0A7W4VWL1_9ACTN</name>
<dbReference type="Pfam" id="PF07690">
    <property type="entry name" value="MFS_1"/>
    <property type="match status" value="1"/>
</dbReference>
<feature type="transmembrane region" description="Helical" evidence="5">
    <location>
        <begin position="60"/>
        <end position="79"/>
    </location>
</feature>
<feature type="transmembrane region" description="Helical" evidence="5">
    <location>
        <begin position="312"/>
        <end position="332"/>
    </location>
</feature>
<dbReference type="PROSITE" id="PS50850">
    <property type="entry name" value="MFS"/>
    <property type="match status" value="1"/>
</dbReference>
<comment type="subcellular location">
    <subcellularLocation>
        <location evidence="1">Cell membrane</location>
        <topology evidence="1">Multi-pass membrane protein</topology>
    </subcellularLocation>
</comment>
<protein>
    <submittedName>
        <fullName evidence="7">CP family cyanate transporter-like MFS transporter</fullName>
    </submittedName>
</protein>
<evidence type="ECO:0000256" key="2">
    <source>
        <dbReference type="ARBA" id="ARBA00022692"/>
    </source>
</evidence>
<organism evidence="7 8">
    <name type="scientific">Nocardioides soli</name>
    <dbReference type="NCBI Taxonomy" id="1036020"/>
    <lineage>
        <taxon>Bacteria</taxon>
        <taxon>Bacillati</taxon>
        <taxon>Actinomycetota</taxon>
        <taxon>Actinomycetes</taxon>
        <taxon>Propionibacteriales</taxon>
        <taxon>Nocardioidaceae</taxon>
        <taxon>Nocardioides</taxon>
    </lineage>
</organism>
<evidence type="ECO:0000259" key="6">
    <source>
        <dbReference type="PROSITE" id="PS50850"/>
    </source>
</evidence>
<dbReference type="GO" id="GO:0005886">
    <property type="term" value="C:plasma membrane"/>
    <property type="evidence" value="ECO:0007669"/>
    <property type="project" value="UniProtKB-SubCell"/>
</dbReference>
<feature type="transmembrane region" description="Helical" evidence="5">
    <location>
        <begin position="344"/>
        <end position="369"/>
    </location>
</feature>
<feature type="transmembrane region" description="Helical" evidence="5">
    <location>
        <begin position="91"/>
        <end position="109"/>
    </location>
</feature>
<feature type="transmembrane region" description="Helical" evidence="5">
    <location>
        <begin position="115"/>
        <end position="137"/>
    </location>
</feature>